<dbReference type="CDD" id="cd03801">
    <property type="entry name" value="GT4_PimA-like"/>
    <property type="match status" value="1"/>
</dbReference>
<gene>
    <name evidence="1" type="ORF">ABB55_06345</name>
</gene>
<dbReference type="PANTHER" id="PTHR45947">
    <property type="entry name" value="SULFOQUINOVOSYL TRANSFERASE SQD2"/>
    <property type="match status" value="1"/>
</dbReference>
<dbReference type="GO" id="GO:0016757">
    <property type="term" value="F:glycosyltransferase activity"/>
    <property type="evidence" value="ECO:0007669"/>
    <property type="project" value="TreeGrafter"/>
</dbReference>
<sequence>MDALWKLPSTGWSLVIAGTIDPALAKPLQAAEQSLPIRYVGNLDRATLAQEMSEADVFVFPTWIEGSARVVFEAMACGCYVITTDNAGSVVKDGVHGTLIPAGNVDALKHAMEAALSSDQIDVVGAENAQIVKQFYTQDTYGRQLEAVYDRILSDRP</sequence>
<organism evidence="1 2">
    <name type="scientific">Prosthecodimorpha hirschii</name>
    <dbReference type="NCBI Taxonomy" id="665126"/>
    <lineage>
        <taxon>Bacteria</taxon>
        <taxon>Pseudomonadati</taxon>
        <taxon>Pseudomonadota</taxon>
        <taxon>Alphaproteobacteria</taxon>
        <taxon>Hyphomicrobiales</taxon>
        <taxon>Ancalomicrobiaceae</taxon>
        <taxon>Prosthecodimorpha</taxon>
    </lineage>
</organism>
<keyword evidence="2" id="KW-1185">Reference proteome</keyword>
<evidence type="ECO:0000313" key="1">
    <source>
        <dbReference type="EMBL" id="KPL51894.1"/>
    </source>
</evidence>
<protein>
    <recommendedName>
        <fullName evidence="3">Glycosyl transferase family 1 domain-containing protein</fullName>
    </recommendedName>
</protein>
<accession>A0A0P6VNK9</accession>
<dbReference type="STRING" id="665126.ABB55_06345"/>
<comment type="caution">
    <text evidence="1">The sequence shown here is derived from an EMBL/GenBank/DDBJ whole genome shotgun (WGS) entry which is preliminary data.</text>
</comment>
<dbReference type="Pfam" id="PF13692">
    <property type="entry name" value="Glyco_trans_1_4"/>
    <property type="match status" value="1"/>
</dbReference>
<dbReference type="InterPro" id="IPR050194">
    <property type="entry name" value="Glycosyltransferase_grp1"/>
</dbReference>
<proteinExistence type="predicted"/>
<dbReference type="AlphaFoldDB" id="A0A0P6VNK9"/>
<dbReference type="EMBL" id="LJYW01000001">
    <property type="protein sequence ID" value="KPL51894.1"/>
    <property type="molecule type" value="Genomic_DNA"/>
</dbReference>
<name>A0A0P6VNK9_9HYPH</name>
<reference evidence="1 2" key="2">
    <citation type="submission" date="2015-10" db="EMBL/GenBank/DDBJ databases">
        <title>Draft Genome Sequence of Prosthecomicrobium hirschii ATCC 27832.</title>
        <authorList>
            <person name="Daniel J."/>
            <person name="Givan S.A."/>
            <person name="Brun Y.V."/>
            <person name="Brown P.J."/>
        </authorList>
    </citation>
    <scope>NUCLEOTIDE SEQUENCE [LARGE SCALE GENOMIC DNA]</scope>
    <source>
        <strain evidence="1 2">16</strain>
    </source>
</reference>
<dbReference type="Proteomes" id="UP000048984">
    <property type="component" value="Unassembled WGS sequence"/>
</dbReference>
<dbReference type="PANTHER" id="PTHR45947:SF3">
    <property type="entry name" value="SULFOQUINOVOSYL TRANSFERASE SQD2"/>
    <property type="match status" value="1"/>
</dbReference>
<reference evidence="1 2" key="1">
    <citation type="submission" date="2015-09" db="EMBL/GenBank/DDBJ databases">
        <authorList>
            <person name="Jackson K.R."/>
            <person name="Lunt B.L."/>
            <person name="Fisher J.N.B."/>
            <person name="Gardner A.V."/>
            <person name="Bailey M.E."/>
            <person name="Deus L.M."/>
            <person name="Earl A.S."/>
            <person name="Gibby P.D."/>
            <person name="Hartmann K.A."/>
            <person name="Liu J.E."/>
            <person name="Manci A.M."/>
            <person name="Nielsen D.A."/>
            <person name="Solomon M.B."/>
            <person name="Breakwell D.P."/>
            <person name="Burnett S.H."/>
            <person name="Grose J.H."/>
        </authorList>
    </citation>
    <scope>NUCLEOTIDE SEQUENCE [LARGE SCALE GENOMIC DNA]</scope>
    <source>
        <strain evidence="1 2">16</strain>
    </source>
</reference>
<dbReference type="SUPFAM" id="SSF53756">
    <property type="entry name" value="UDP-Glycosyltransferase/glycogen phosphorylase"/>
    <property type="match status" value="1"/>
</dbReference>
<evidence type="ECO:0000313" key="2">
    <source>
        <dbReference type="Proteomes" id="UP000048984"/>
    </source>
</evidence>
<evidence type="ECO:0008006" key="3">
    <source>
        <dbReference type="Google" id="ProtNLM"/>
    </source>
</evidence>
<dbReference type="Gene3D" id="3.40.50.2000">
    <property type="entry name" value="Glycogen Phosphorylase B"/>
    <property type="match status" value="2"/>
</dbReference>